<dbReference type="Pfam" id="PF05135">
    <property type="entry name" value="Phage_connect_1"/>
    <property type="match status" value="1"/>
</dbReference>
<evidence type="ECO:0000313" key="2">
    <source>
        <dbReference type="Proteomes" id="UP000095495"/>
    </source>
</evidence>
<dbReference type="EMBL" id="CYXV01000004">
    <property type="protein sequence ID" value="CUM85891.1"/>
    <property type="molecule type" value="Genomic_DNA"/>
</dbReference>
<organism evidence="1 2">
    <name type="scientific">Roseburia faecis</name>
    <dbReference type="NCBI Taxonomy" id="301302"/>
    <lineage>
        <taxon>Bacteria</taxon>
        <taxon>Bacillati</taxon>
        <taxon>Bacillota</taxon>
        <taxon>Clostridia</taxon>
        <taxon>Lachnospirales</taxon>
        <taxon>Lachnospiraceae</taxon>
        <taxon>Roseburia</taxon>
    </lineage>
</organism>
<dbReference type="InterPro" id="IPR053746">
    <property type="entry name" value="Viral_HT_Connector_Assembly"/>
</dbReference>
<evidence type="ECO:0000313" key="1">
    <source>
        <dbReference type="EMBL" id="CUM85891.1"/>
    </source>
</evidence>
<dbReference type="Gene3D" id="1.10.246.150">
    <property type="match status" value="1"/>
</dbReference>
<dbReference type="Proteomes" id="UP000095495">
    <property type="component" value="Unassembled WGS sequence"/>
</dbReference>
<gene>
    <name evidence="1" type="ORF">ERS852420_01125</name>
</gene>
<dbReference type="AlphaFoldDB" id="A0A173S6L1"/>
<proteinExistence type="predicted"/>
<accession>A0A173S6L1</accession>
<reference evidence="1 2" key="1">
    <citation type="submission" date="2015-09" db="EMBL/GenBank/DDBJ databases">
        <authorList>
            <consortium name="Pathogen Informatics"/>
        </authorList>
    </citation>
    <scope>NUCLEOTIDE SEQUENCE [LARGE SCALE GENOMIC DNA]</scope>
    <source>
        <strain evidence="1 2">2789STDY5608863</strain>
    </source>
</reference>
<sequence length="131" mass="14827">MSRSSLESWLSNTRSGKPMELAKLKVLLGIEDDSKDVILEFVIADVEEIIKNYCHVEEMPDGLVNTGYRMAMDLYRNENIGSETAAVGTVSSISEGDTSTSFQQYVDNNFKDTVLKNYKSSLNRYRKVAWK</sequence>
<dbReference type="CDD" id="cd08055">
    <property type="entry name" value="gp15"/>
    <property type="match status" value="1"/>
</dbReference>
<name>A0A173S6L1_9FIRM</name>
<protein>
    <submittedName>
        <fullName evidence="1">Phage gp6-like head-tail connector protein</fullName>
    </submittedName>
</protein>
<dbReference type="InterPro" id="IPR021146">
    <property type="entry name" value="Phage_gp6-like_head-tail"/>
</dbReference>